<reference evidence="5" key="1">
    <citation type="submission" date="2023-06" db="EMBL/GenBank/DDBJ databases">
        <title>Robiginitalea aurantiacus sp. nov. and Algoriphagus sediminis sp. nov., isolated from coastal sediment.</title>
        <authorList>
            <person name="Zhou Z.Y."/>
            <person name="An J."/>
            <person name="Jia Y.W."/>
            <person name="Du Z.J."/>
        </authorList>
    </citation>
    <scope>NUCLEOTIDE SEQUENCE</scope>
    <source>
        <strain evidence="5">C2-7</strain>
    </source>
</reference>
<dbReference type="RefSeq" id="WP_289999838.1">
    <property type="nucleotide sequence ID" value="NZ_JAUEPH010000003.1"/>
</dbReference>
<dbReference type="Gene3D" id="3.40.50.720">
    <property type="entry name" value="NAD(P)-binding Rossmann-like Domain"/>
    <property type="match status" value="1"/>
</dbReference>
<evidence type="ECO:0000256" key="2">
    <source>
        <dbReference type="ARBA" id="ARBA00023002"/>
    </source>
</evidence>
<protein>
    <submittedName>
        <fullName evidence="5">Oxidoreductase</fullName>
    </submittedName>
</protein>
<accession>A0ABT7YCP4</accession>
<dbReference type="InterPro" id="IPR000683">
    <property type="entry name" value="Gfo/Idh/MocA-like_OxRdtase_N"/>
</dbReference>
<proteinExistence type="inferred from homology"/>
<dbReference type="Proteomes" id="UP001171916">
    <property type="component" value="Unassembled WGS sequence"/>
</dbReference>
<feature type="domain" description="Gfo/Idh/MocA-like oxidoreductase N-terminal" evidence="3">
    <location>
        <begin position="6"/>
        <end position="120"/>
    </location>
</feature>
<keyword evidence="2" id="KW-0560">Oxidoreductase</keyword>
<evidence type="ECO:0000313" key="5">
    <source>
        <dbReference type="EMBL" id="MDN3204287.1"/>
    </source>
</evidence>
<dbReference type="EMBL" id="JAUEPH010000003">
    <property type="protein sequence ID" value="MDN3204287.1"/>
    <property type="molecule type" value="Genomic_DNA"/>
</dbReference>
<name>A0ABT7YCP4_9BACT</name>
<gene>
    <name evidence="5" type="ORF">QVH07_09005</name>
</gene>
<evidence type="ECO:0000259" key="3">
    <source>
        <dbReference type="Pfam" id="PF01408"/>
    </source>
</evidence>
<sequence length="348" mass="39264">MSNPLKTVLVGYGSVAEKMHGPLLDVCKGIDLAAIVERSGNRCLEKFPNVEVLRSFDEVISREDFDLVVITTPNEYHFPMAKAALESGKHVVVDKPVTVFADEAEELDKLAKANGLICSVFQNRRFDGDFMTIQEIIERDILGEIIYLESHFDRFRPELRDNWRDEDVPGNGVTYDLGTHLIDQVVLQFGSPKSIYADIRKQRTGTIADDYFDISLDFGSFKARVTAGVLVNAPTPKFLLLGKKGSYQKFGLDVQEAAFKEGMSPDDEDWGVESMDKFGTMYLEEESRPYPTIPGDYRIYYDNIALVARGEEELKVTLQQAISVLRIIEASFLSSKEKRSIFQEEGGW</sequence>
<evidence type="ECO:0000313" key="6">
    <source>
        <dbReference type="Proteomes" id="UP001171916"/>
    </source>
</evidence>
<keyword evidence="6" id="KW-1185">Reference proteome</keyword>
<dbReference type="InterPro" id="IPR036291">
    <property type="entry name" value="NAD(P)-bd_dom_sf"/>
</dbReference>
<dbReference type="Pfam" id="PF01408">
    <property type="entry name" value="GFO_IDH_MocA"/>
    <property type="match status" value="1"/>
</dbReference>
<dbReference type="Pfam" id="PF02894">
    <property type="entry name" value="GFO_IDH_MocA_C"/>
    <property type="match status" value="1"/>
</dbReference>
<dbReference type="InterPro" id="IPR051317">
    <property type="entry name" value="Gfo/Idh/MocA_oxidoreduct"/>
</dbReference>
<comment type="caution">
    <text evidence="5">The sequence shown here is derived from an EMBL/GenBank/DDBJ whole genome shotgun (WGS) entry which is preliminary data.</text>
</comment>
<comment type="similarity">
    <text evidence="1">Belongs to the Gfo/Idh/MocA family.</text>
</comment>
<dbReference type="Gene3D" id="3.30.360.10">
    <property type="entry name" value="Dihydrodipicolinate Reductase, domain 2"/>
    <property type="match status" value="1"/>
</dbReference>
<organism evidence="5 6">
    <name type="scientific">Algoriphagus sediminis</name>
    <dbReference type="NCBI Taxonomy" id="3057113"/>
    <lineage>
        <taxon>Bacteria</taxon>
        <taxon>Pseudomonadati</taxon>
        <taxon>Bacteroidota</taxon>
        <taxon>Cytophagia</taxon>
        <taxon>Cytophagales</taxon>
        <taxon>Cyclobacteriaceae</taxon>
        <taxon>Algoriphagus</taxon>
    </lineage>
</organism>
<dbReference type="PANTHER" id="PTHR43708:SF5">
    <property type="entry name" value="CONSERVED EXPRESSED OXIDOREDUCTASE (EUROFUNG)-RELATED"/>
    <property type="match status" value="1"/>
</dbReference>
<feature type="domain" description="Gfo/Idh/MocA-like oxidoreductase C-terminal" evidence="4">
    <location>
        <begin position="135"/>
        <end position="340"/>
    </location>
</feature>
<evidence type="ECO:0000259" key="4">
    <source>
        <dbReference type="Pfam" id="PF02894"/>
    </source>
</evidence>
<dbReference type="PANTHER" id="PTHR43708">
    <property type="entry name" value="CONSERVED EXPRESSED OXIDOREDUCTASE (EUROFUNG)"/>
    <property type="match status" value="1"/>
</dbReference>
<evidence type="ECO:0000256" key="1">
    <source>
        <dbReference type="ARBA" id="ARBA00010928"/>
    </source>
</evidence>
<dbReference type="NCBIfam" id="NF008607">
    <property type="entry name" value="PRK11579.1"/>
    <property type="match status" value="1"/>
</dbReference>
<dbReference type="InterPro" id="IPR004104">
    <property type="entry name" value="Gfo/Idh/MocA-like_OxRdtase_C"/>
</dbReference>
<dbReference type="SUPFAM" id="SSF51735">
    <property type="entry name" value="NAD(P)-binding Rossmann-fold domains"/>
    <property type="match status" value="1"/>
</dbReference>